<name>A0A1K0IN90_CUPNE</name>
<accession>A0A1K0IN90</accession>
<protein>
    <recommendedName>
        <fullName evidence="1">DUF4158 domain-containing protein</fullName>
    </recommendedName>
</protein>
<dbReference type="AlphaFoldDB" id="A0A1K0IN90"/>
<gene>
    <name evidence="2" type="ORF">CNECB9_5060003</name>
</gene>
<dbReference type="InterPro" id="IPR025296">
    <property type="entry name" value="DUF4158"/>
</dbReference>
<dbReference type="EMBL" id="FMSH01000453">
    <property type="protein sequence ID" value="SCU91244.1"/>
    <property type="molecule type" value="Genomic_DNA"/>
</dbReference>
<proteinExistence type="predicted"/>
<feature type="domain" description="DUF4158" evidence="1">
    <location>
        <begin position="12"/>
        <end position="87"/>
    </location>
</feature>
<evidence type="ECO:0000259" key="1">
    <source>
        <dbReference type="Pfam" id="PF13700"/>
    </source>
</evidence>
<organism evidence="2">
    <name type="scientific">Cupriavidus necator</name>
    <name type="common">Alcaligenes eutrophus</name>
    <name type="synonym">Ralstonia eutropha</name>
    <dbReference type="NCBI Taxonomy" id="106590"/>
    <lineage>
        <taxon>Bacteria</taxon>
        <taxon>Pseudomonadati</taxon>
        <taxon>Pseudomonadota</taxon>
        <taxon>Betaproteobacteria</taxon>
        <taxon>Burkholderiales</taxon>
        <taxon>Burkholderiaceae</taxon>
        <taxon>Cupriavidus</taxon>
    </lineage>
</organism>
<evidence type="ECO:0000313" key="2">
    <source>
        <dbReference type="EMBL" id="SCU91244.1"/>
    </source>
</evidence>
<sequence>MDHWQLAYLGMRQIPRELSEFELATFFTFSPKERALIDARRSHLYRLACAVHIGVVRMTGRTLDAYKQVPKFLWAFVGAQLGITPPDMGTLGALYDGRTDTLVVDRIKSVTVATVKVSTRLANAPPFPPALAGQAAADRRVV</sequence>
<dbReference type="Pfam" id="PF13700">
    <property type="entry name" value="DUF4158"/>
    <property type="match status" value="1"/>
</dbReference>
<reference evidence="2" key="1">
    <citation type="submission" date="2016-09" db="EMBL/GenBank/DDBJ databases">
        <authorList>
            <person name="Capua I."/>
            <person name="De Benedictis P."/>
            <person name="Joannis T."/>
            <person name="Lombin L.H."/>
            <person name="Cattoli G."/>
        </authorList>
    </citation>
    <scope>NUCLEOTIDE SEQUENCE</scope>
    <source>
        <strain evidence="2">B9</strain>
    </source>
</reference>